<dbReference type="Pfam" id="PF01833">
    <property type="entry name" value="TIG"/>
    <property type="match status" value="1"/>
</dbReference>
<keyword evidence="1" id="KW-0677">Repeat</keyword>
<dbReference type="SUPFAM" id="SSF50985">
    <property type="entry name" value="RCC1/BLIP-II"/>
    <property type="match status" value="3"/>
</dbReference>
<dbReference type="InterPro" id="IPR000408">
    <property type="entry name" value="Reg_chr_condens"/>
</dbReference>
<evidence type="ECO:0000256" key="1">
    <source>
        <dbReference type="ARBA" id="ARBA00022737"/>
    </source>
</evidence>
<proteinExistence type="predicted"/>
<evidence type="ECO:0000256" key="2">
    <source>
        <dbReference type="SAM" id="SignalP"/>
    </source>
</evidence>
<evidence type="ECO:0000313" key="5">
    <source>
        <dbReference type="EMBL" id="TCS39777.1"/>
    </source>
</evidence>
<protein>
    <submittedName>
        <fullName evidence="5">Alpha-tubulin suppressor-like RCC1 family protein</fullName>
    </submittedName>
</protein>
<feature type="chain" id="PRO_5020249243" evidence="2">
    <location>
        <begin position="24"/>
        <end position="845"/>
    </location>
</feature>
<keyword evidence="2" id="KW-0732">Signal</keyword>
<evidence type="ECO:0000259" key="4">
    <source>
        <dbReference type="Pfam" id="PF25390"/>
    </source>
</evidence>
<dbReference type="PANTHER" id="PTHR22870:SF408">
    <property type="entry name" value="OS09G0560450 PROTEIN"/>
    <property type="match status" value="1"/>
</dbReference>
<dbReference type="InterPro" id="IPR014756">
    <property type="entry name" value="Ig_E-set"/>
</dbReference>
<dbReference type="PRINTS" id="PR00633">
    <property type="entry name" value="RCCNDNSATION"/>
</dbReference>
<dbReference type="PANTHER" id="PTHR22870">
    <property type="entry name" value="REGULATOR OF CHROMOSOME CONDENSATION"/>
    <property type="match status" value="1"/>
</dbReference>
<dbReference type="EMBL" id="SLZR01000012">
    <property type="protein sequence ID" value="TCS39777.1"/>
    <property type="molecule type" value="Genomic_DNA"/>
</dbReference>
<dbReference type="Proteomes" id="UP000295793">
    <property type="component" value="Unassembled WGS sequence"/>
</dbReference>
<dbReference type="AlphaFoldDB" id="A0A4R3I203"/>
<keyword evidence="6" id="KW-1185">Reference proteome</keyword>
<dbReference type="InterPro" id="IPR058923">
    <property type="entry name" value="RCC1-like_dom"/>
</dbReference>
<organism evidence="5 6">
    <name type="scientific">Reinekea marinisedimentorum</name>
    <dbReference type="NCBI Taxonomy" id="230495"/>
    <lineage>
        <taxon>Bacteria</taxon>
        <taxon>Pseudomonadati</taxon>
        <taxon>Pseudomonadota</taxon>
        <taxon>Gammaproteobacteria</taxon>
        <taxon>Oceanospirillales</taxon>
        <taxon>Saccharospirillaceae</taxon>
        <taxon>Reinekea</taxon>
    </lineage>
</organism>
<dbReference type="InterPro" id="IPR051210">
    <property type="entry name" value="Ub_ligase/GEF_domain"/>
</dbReference>
<feature type="signal peptide" evidence="2">
    <location>
        <begin position="1"/>
        <end position="23"/>
    </location>
</feature>
<gene>
    <name evidence="5" type="ORF">BCF53_11262</name>
</gene>
<feature type="domain" description="RCC1-like" evidence="4">
    <location>
        <begin position="556"/>
        <end position="833"/>
    </location>
</feature>
<dbReference type="InterPro" id="IPR002909">
    <property type="entry name" value="IPT_dom"/>
</dbReference>
<dbReference type="InterPro" id="IPR013783">
    <property type="entry name" value="Ig-like_fold"/>
</dbReference>
<dbReference type="PROSITE" id="PS51257">
    <property type="entry name" value="PROKAR_LIPOPROTEIN"/>
    <property type="match status" value="1"/>
</dbReference>
<dbReference type="RefSeq" id="WP_132702304.1">
    <property type="nucleotide sequence ID" value="NZ_SLZR01000012.1"/>
</dbReference>
<feature type="domain" description="RCC1-like" evidence="4">
    <location>
        <begin position="277"/>
        <end position="549"/>
    </location>
</feature>
<accession>A0A4R3I203</accession>
<dbReference type="InterPro" id="IPR009091">
    <property type="entry name" value="RCC1/BLIP-II"/>
</dbReference>
<reference evidence="5 6" key="1">
    <citation type="submission" date="2019-03" db="EMBL/GenBank/DDBJ databases">
        <title>Genomic Encyclopedia of Archaeal and Bacterial Type Strains, Phase II (KMG-II): from individual species to whole genera.</title>
        <authorList>
            <person name="Goeker M."/>
        </authorList>
    </citation>
    <scope>NUCLEOTIDE SEQUENCE [LARGE SCALE GENOMIC DNA]</scope>
    <source>
        <strain evidence="5 6">DSM 15388</strain>
    </source>
</reference>
<evidence type="ECO:0000313" key="6">
    <source>
        <dbReference type="Proteomes" id="UP000295793"/>
    </source>
</evidence>
<dbReference type="Gene3D" id="2.60.40.10">
    <property type="entry name" value="Immunoglobulins"/>
    <property type="match status" value="1"/>
</dbReference>
<dbReference type="OrthoDB" id="238206at2"/>
<dbReference type="PROSITE" id="PS50012">
    <property type="entry name" value="RCC1_3"/>
    <property type="match status" value="13"/>
</dbReference>
<dbReference type="SUPFAM" id="SSF81296">
    <property type="entry name" value="E set domains"/>
    <property type="match status" value="1"/>
</dbReference>
<dbReference type="Gene3D" id="2.130.10.30">
    <property type="entry name" value="Regulator of chromosome condensation 1/beta-lactamase-inhibitor protein II"/>
    <property type="match status" value="4"/>
</dbReference>
<dbReference type="Pfam" id="PF25390">
    <property type="entry name" value="WD40_RLD"/>
    <property type="match status" value="2"/>
</dbReference>
<dbReference type="Pfam" id="PF00415">
    <property type="entry name" value="RCC1"/>
    <property type="match status" value="2"/>
</dbReference>
<comment type="caution">
    <text evidence="5">The sequence shown here is derived from an EMBL/GenBank/DDBJ whole genome shotgun (WGS) entry which is preliminary data.</text>
</comment>
<evidence type="ECO:0000259" key="3">
    <source>
        <dbReference type="Pfam" id="PF01833"/>
    </source>
</evidence>
<feature type="domain" description="IPT/TIG" evidence="3">
    <location>
        <begin position="62"/>
        <end position="119"/>
    </location>
</feature>
<sequence>MKQVVVLLLLSISLIGCSGSASDSEEVEVPDSDEEVVDDDLSGDDDGIIYTQAPLLANINRTLLFGGTEITISGSYFEDATVSLNGTIIETTEQTDNIAAFIAPDLEAGNYILELRNDYGSIEIDVQYSDYILASDVATGENHACAVTKDSTVLCWGENEYGQLGDGTLINSTTPVAVTGLTNVTRVAVGDLHSCALKSDKSVACWGNNSYGNLGNGADLGDDINDDSTVPLTVTGLTDAIGISAGDIHTCAIKEDATVVCWGFGGYGRLGNGGSTSTSVPSAVVGLSDVVQVSAGRLSTCAVKSDGSAMCWGNNGYGLLGDGTSDNSLVPVTVLDLDNAVSVATKGDHACALKDDNSIACWGHNGYGQLGEGTDITQSATPIAMANIDNAINISSGYRHSCATLADGTVKCWGANTYGQLGSSDFVSFSAQPLDVVNLTGVSSVSNGKYFNCALLENERISCWGDNNSGQYGDGTITDDSLPSAVSGVEAAVSIAANENNTCAVSIGGTADCWGENLNGQLLNGSTDSSNVPVTLSTIGSVSQIDMGGIYDINGCAVTENKTVMCWGDNDRGQLGNGTTEDVSEPVVVSGLTNAIDVSLGIGSSFACALKDDQTVACWGRNYNGALGGDVFNDSSVPITVSELDDAIAITTGNFFGCALKADGTVACWGNNSNGELGNNSTTSSYTPVLVNNLDDIVNISAGENFVCAVHADKTVSCWGRNSYGQINDSADARVLTPVLIDSLSDITSVHLGEQHACVLHDDKTVSCWGRNNYGQLGNGTTVDTSTPSPVLNLSNIVDVSGGVRHTCALYEKGTMACWGRNNSGQLGLGNPSPTYVLQVPTSSL</sequence>
<name>A0A4R3I203_9GAMM</name>